<sequence>MLTAIIINAPLTALFFALQLGCALVTYAVFAGCDPIKHKDISKPDQLLPFMVMTVFENYYVIKGIFLSTIYAAALRLEDYS</sequence>
<comment type="subcellular location">
    <subcellularLocation>
        <location evidence="1">Cell membrane</location>
        <topology evidence="1">Multi-pass membrane protein</topology>
    </subcellularLocation>
</comment>
<name>A0A3S5AEI9_9PLAT</name>
<comment type="caution">
    <text evidence="8">The sequence shown here is derived from an EMBL/GenBank/DDBJ whole genome shotgun (WGS) entry which is preliminary data.</text>
</comment>
<evidence type="ECO:0008006" key="10">
    <source>
        <dbReference type="Google" id="ProtNLM"/>
    </source>
</evidence>
<dbReference type="GO" id="GO:0006814">
    <property type="term" value="P:sodium ion transport"/>
    <property type="evidence" value="ECO:0007669"/>
    <property type="project" value="UniProtKB-KW"/>
</dbReference>
<evidence type="ECO:0000313" key="9">
    <source>
        <dbReference type="Proteomes" id="UP000784294"/>
    </source>
</evidence>
<organism evidence="8 9">
    <name type="scientific">Protopolystoma xenopodis</name>
    <dbReference type="NCBI Taxonomy" id="117903"/>
    <lineage>
        <taxon>Eukaryota</taxon>
        <taxon>Metazoa</taxon>
        <taxon>Spiralia</taxon>
        <taxon>Lophotrochozoa</taxon>
        <taxon>Platyhelminthes</taxon>
        <taxon>Monogenea</taxon>
        <taxon>Polyopisthocotylea</taxon>
        <taxon>Polystomatidea</taxon>
        <taxon>Polystomatidae</taxon>
        <taxon>Protopolystoma</taxon>
    </lineage>
</organism>
<dbReference type="InterPro" id="IPR051163">
    <property type="entry name" value="Sodium:Solute_Symporter_SSF"/>
</dbReference>
<dbReference type="EMBL" id="CAAALY010053875">
    <property type="protein sequence ID" value="VEL21938.1"/>
    <property type="molecule type" value="Genomic_DNA"/>
</dbReference>
<keyword evidence="7" id="KW-1133">Transmembrane helix</keyword>
<keyword evidence="2" id="KW-0813">Transport</keyword>
<reference evidence="8" key="1">
    <citation type="submission" date="2018-11" db="EMBL/GenBank/DDBJ databases">
        <authorList>
            <consortium name="Pathogen Informatics"/>
        </authorList>
    </citation>
    <scope>NUCLEOTIDE SEQUENCE</scope>
</reference>
<dbReference type="GO" id="GO:0015293">
    <property type="term" value="F:symporter activity"/>
    <property type="evidence" value="ECO:0007669"/>
    <property type="project" value="TreeGrafter"/>
</dbReference>
<evidence type="ECO:0000256" key="4">
    <source>
        <dbReference type="ARBA" id="ARBA00023053"/>
    </source>
</evidence>
<dbReference type="InterPro" id="IPR038377">
    <property type="entry name" value="Na/Glc_symporter_sf"/>
</dbReference>
<evidence type="ECO:0000256" key="5">
    <source>
        <dbReference type="ARBA" id="ARBA00023065"/>
    </source>
</evidence>
<protein>
    <recommendedName>
        <fullName evidence="10">Amino acid transporter transmembrane domain-containing protein</fullName>
    </recommendedName>
</protein>
<dbReference type="Gene3D" id="1.20.1730.10">
    <property type="entry name" value="Sodium/glucose cotransporter"/>
    <property type="match status" value="1"/>
</dbReference>
<evidence type="ECO:0000256" key="7">
    <source>
        <dbReference type="SAM" id="Phobius"/>
    </source>
</evidence>
<dbReference type="OrthoDB" id="6132759at2759"/>
<keyword evidence="4" id="KW-0915">Sodium</keyword>
<evidence type="ECO:0000256" key="3">
    <source>
        <dbReference type="ARBA" id="ARBA00022475"/>
    </source>
</evidence>
<keyword evidence="3" id="KW-1003">Cell membrane</keyword>
<dbReference type="AlphaFoldDB" id="A0A3S5AEI9"/>
<dbReference type="PANTHER" id="PTHR42985">
    <property type="entry name" value="SODIUM-COUPLED MONOCARBOXYLATE TRANSPORTER"/>
    <property type="match status" value="1"/>
</dbReference>
<feature type="transmembrane region" description="Helical" evidence="7">
    <location>
        <begin position="47"/>
        <end position="74"/>
    </location>
</feature>
<evidence type="ECO:0000256" key="1">
    <source>
        <dbReference type="ARBA" id="ARBA00004651"/>
    </source>
</evidence>
<keyword evidence="6" id="KW-0739">Sodium transport</keyword>
<evidence type="ECO:0000256" key="6">
    <source>
        <dbReference type="ARBA" id="ARBA00023201"/>
    </source>
</evidence>
<dbReference type="GO" id="GO:0005886">
    <property type="term" value="C:plasma membrane"/>
    <property type="evidence" value="ECO:0007669"/>
    <property type="project" value="UniProtKB-SubCell"/>
</dbReference>
<gene>
    <name evidence="8" type="ORF">PXEA_LOCUS15378</name>
</gene>
<dbReference type="Proteomes" id="UP000784294">
    <property type="component" value="Unassembled WGS sequence"/>
</dbReference>
<accession>A0A3S5AEI9</accession>
<proteinExistence type="predicted"/>
<keyword evidence="7" id="KW-0472">Membrane</keyword>
<evidence type="ECO:0000313" key="8">
    <source>
        <dbReference type="EMBL" id="VEL21938.1"/>
    </source>
</evidence>
<keyword evidence="9" id="KW-1185">Reference proteome</keyword>
<keyword evidence="5" id="KW-0406">Ion transport</keyword>
<evidence type="ECO:0000256" key="2">
    <source>
        <dbReference type="ARBA" id="ARBA00022448"/>
    </source>
</evidence>
<dbReference type="PANTHER" id="PTHR42985:SF40">
    <property type="entry name" value="LD47995P-RELATED"/>
    <property type="match status" value="1"/>
</dbReference>
<keyword evidence="7" id="KW-0812">Transmembrane</keyword>